<dbReference type="PROSITE" id="PS50893">
    <property type="entry name" value="ABC_TRANSPORTER_2"/>
    <property type="match status" value="2"/>
</dbReference>
<dbReference type="SMART" id="SM00382">
    <property type="entry name" value="AAA"/>
    <property type="match status" value="2"/>
</dbReference>
<name>A0ABS6K8N6_9FIRM</name>
<sequence length="499" mass="55391">MTTDRLELKNLHKRFPGVYAVKGVSFKVAPGEVHALVGENGAGKSTLMKMIIGEYLPDQGDIFHNGTPCKIRCIADAQEIGIAMIHQELAPLPNMTITQNIFLGQELMKNGFVDDRAMNAAAKEILAEYKMDYEPTTYVEKLSVAQIQMLEIIKAVRKNADIIIMDEPTSSLSEEEANKLFTIIKDMTARSVSIIYISHRLEEILKLADKITVLRDGEYIETVDAALVTKNRLIELMVGRSLDQVYPKEEVPIRDTVLKVENLCSAGVFKNISFEVHKGEILGISGLMGAGRSEIMRAIFGMDPCDSGTIRIHGEQVILKSPADAINKKIAMVSEDRKEYGLILCRSIRENISLPNLKKCFKGLFISTRKELLEAQTYESSLGIKCSNLNATVETLSGGNQQKVVLAKWLQSEPEILILDEPTRGIDVGAKFEIYKIMVELAKQGMAIIMVSSELPEIMGMSDRILVISNGQITGEYSRNEIQAGNVTQEELLSNAFKM</sequence>
<dbReference type="Pfam" id="PF00005">
    <property type="entry name" value="ABC_tran"/>
    <property type="match status" value="2"/>
</dbReference>
<dbReference type="SUPFAM" id="SSF52540">
    <property type="entry name" value="P-loop containing nucleoside triphosphate hydrolases"/>
    <property type="match status" value="2"/>
</dbReference>
<dbReference type="EMBL" id="JAHQCX010000008">
    <property type="protein sequence ID" value="MBU9726862.1"/>
    <property type="molecule type" value="Genomic_DNA"/>
</dbReference>
<evidence type="ECO:0000256" key="4">
    <source>
        <dbReference type="ARBA" id="ARBA00022737"/>
    </source>
</evidence>
<dbReference type="CDD" id="cd03215">
    <property type="entry name" value="ABC_Carb_Monos_II"/>
    <property type="match status" value="1"/>
</dbReference>
<evidence type="ECO:0000259" key="9">
    <source>
        <dbReference type="PROSITE" id="PS50893"/>
    </source>
</evidence>
<evidence type="ECO:0000256" key="1">
    <source>
        <dbReference type="ARBA" id="ARBA00022448"/>
    </source>
</evidence>
<evidence type="ECO:0000313" key="11">
    <source>
        <dbReference type="Proteomes" id="UP001314681"/>
    </source>
</evidence>
<reference evidence="10 11" key="1">
    <citation type="submission" date="2021-06" db="EMBL/GenBank/DDBJ databases">
        <title>Description of novel taxa of the family Lachnospiraceae.</title>
        <authorList>
            <person name="Chaplin A.V."/>
            <person name="Sokolova S.R."/>
            <person name="Pikina A.P."/>
            <person name="Korzhanova M."/>
            <person name="Belova V."/>
            <person name="Korostin D."/>
            <person name="Efimov B.A."/>
        </authorList>
    </citation>
    <scope>NUCLEOTIDE SEQUENCE [LARGE SCALE GENOMIC DNA]</scope>
    <source>
        <strain evidence="10 11">ASD4241</strain>
    </source>
</reference>
<keyword evidence="11" id="KW-1185">Reference proteome</keyword>
<dbReference type="InterPro" id="IPR027417">
    <property type="entry name" value="P-loop_NTPase"/>
</dbReference>
<keyword evidence="6 10" id="KW-0067">ATP-binding</keyword>
<dbReference type="InterPro" id="IPR003439">
    <property type="entry name" value="ABC_transporter-like_ATP-bd"/>
</dbReference>
<protein>
    <submittedName>
        <fullName evidence="10">Sugar ABC transporter ATP-binding protein</fullName>
    </submittedName>
</protein>
<dbReference type="Proteomes" id="UP001314681">
    <property type="component" value="Unassembled WGS sequence"/>
</dbReference>
<proteinExistence type="predicted"/>
<evidence type="ECO:0000313" key="10">
    <source>
        <dbReference type="EMBL" id="MBU9726862.1"/>
    </source>
</evidence>
<evidence type="ECO:0000256" key="3">
    <source>
        <dbReference type="ARBA" id="ARBA00022597"/>
    </source>
</evidence>
<keyword evidence="7" id="KW-1278">Translocase</keyword>
<evidence type="ECO:0000256" key="8">
    <source>
        <dbReference type="ARBA" id="ARBA00023136"/>
    </source>
</evidence>
<feature type="domain" description="ABC transporter" evidence="9">
    <location>
        <begin position="251"/>
        <end position="495"/>
    </location>
</feature>
<keyword evidence="8" id="KW-0472">Membrane</keyword>
<organism evidence="10 11">
    <name type="scientific">Diplocloster modestus</name>
    <dbReference type="NCBI Taxonomy" id="2850322"/>
    <lineage>
        <taxon>Bacteria</taxon>
        <taxon>Bacillati</taxon>
        <taxon>Bacillota</taxon>
        <taxon>Clostridia</taxon>
        <taxon>Lachnospirales</taxon>
        <taxon>Lachnospiraceae</taxon>
        <taxon>Diplocloster</taxon>
    </lineage>
</organism>
<dbReference type="InterPro" id="IPR017871">
    <property type="entry name" value="ABC_transporter-like_CS"/>
</dbReference>
<dbReference type="GO" id="GO:0005524">
    <property type="term" value="F:ATP binding"/>
    <property type="evidence" value="ECO:0007669"/>
    <property type="project" value="UniProtKB-KW"/>
</dbReference>
<evidence type="ECO:0000256" key="6">
    <source>
        <dbReference type="ARBA" id="ARBA00022840"/>
    </source>
</evidence>
<dbReference type="PROSITE" id="PS00211">
    <property type="entry name" value="ABC_TRANSPORTER_1"/>
    <property type="match status" value="1"/>
</dbReference>
<dbReference type="PANTHER" id="PTHR43790:SF3">
    <property type="entry name" value="D-ALLOSE IMPORT ATP-BINDING PROTEIN ALSA-RELATED"/>
    <property type="match status" value="1"/>
</dbReference>
<keyword evidence="1" id="KW-0813">Transport</keyword>
<keyword evidence="3" id="KW-0762">Sugar transport</keyword>
<accession>A0ABS6K8N6</accession>
<dbReference type="InterPro" id="IPR003593">
    <property type="entry name" value="AAA+_ATPase"/>
</dbReference>
<dbReference type="PANTHER" id="PTHR43790">
    <property type="entry name" value="CARBOHYDRATE TRANSPORT ATP-BINDING PROTEIN MG119-RELATED"/>
    <property type="match status" value="1"/>
</dbReference>
<keyword evidence="4" id="KW-0677">Repeat</keyword>
<feature type="domain" description="ABC transporter" evidence="9">
    <location>
        <begin position="6"/>
        <end position="241"/>
    </location>
</feature>
<evidence type="ECO:0000256" key="7">
    <source>
        <dbReference type="ARBA" id="ARBA00022967"/>
    </source>
</evidence>
<gene>
    <name evidence="10" type="ORF">KTH90_12640</name>
</gene>
<dbReference type="RefSeq" id="WP_158354223.1">
    <property type="nucleotide sequence ID" value="NZ_JAHQCX010000008.1"/>
</dbReference>
<evidence type="ECO:0000256" key="2">
    <source>
        <dbReference type="ARBA" id="ARBA00022475"/>
    </source>
</evidence>
<keyword evidence="5" id="KW-0547">Nucleotide-binding</keyword>
<dbReference type="InterPro" id="IPR050107">
    <property type="entry name" value="ABC_carbohydrate_import_ATPase"/>
</dbReference>
<dbReference type="CDD" id="cd03216">
    <property type="entry name" value="ABC_Carb_Monos_I"/>
    <property type="match status" value="1"/>
</dbReference>
<keyword evidence="2" id="KW-1003">Cell membrane</keyword>
<comment type="caution">
    <text evidence="10">The sequence shown here is derived from an EMBL/GenBank/DDBJ whole genome shotgun (WGS) entry which is preliminary data.</text>
</comment>
<dbReference type="Gene3D" id="3.40.50.300">
    <property type="entry name" value="P-loop containing nucleotide triphosphate hydrolases"/>
    <property type="match status" value="2"/>
</dbReference>
<evidence type="ECO:0000256" key="5">
    <source>
        <dbReference type="ARBA" id="ARBA00022741"/>
    </source>
</evidence>